<dbReference type="InterPro" id="IPR002649">
    <property type="entry name" value="tRNA_m1G_MeTrfase_TrmD"/>
</dbReference>
<keyword evidence="20" id="KW-1185">Reference proteome</keyword>
<evidence type="ECO:0000256" key="13">
    <source>
        <dbReference type="ARBA" id="ARBA00033392"/>
    </source>
</evidence>
<dbReference type="InterPro" id="IPR023148">
    <property type="entry name" value="tRNA_m1G_MeTrfase_C_sf"/>
</dbReference>
<evidence type="ECO:0000256" key="8">
    <source>
        <dbReference type="ARBA" id="ARBA00022603"/>
    </source>
</evidence>
<comment type="caution">
    <text evidence="19">The sequence shown here is derived from an EMBL/GenBank/DDBJ whole genome shotgun (WGS) entry which is preliminary data.</text>
</comment>
<keyword evidence="8 15" id="KW-0489">Methyltransferase</keyword>
<accession>A0A9X0QH34</accession>
<dbReference type="FunFam" id="3.40.1280.10:FF:000001">
    <property type="entry name" value="tRNA (guanine-N(1)-)-methyltransferase"/>
    <property type="match status" value="1"/>
</dbReference>
<comment type="subunit">
    <text evidence="4 15 17">Homodimer.</text>
</comment>
<evidence type="ECO:0000256" key="9">
    <source>
        <dbReference type="ARBA" id="ARBA00022679"/>
    </source>
</evidence>
<dbReference type="EC" id="2.1.1.228" evidence="5 15"/>
<dbReference type="PANTHER" id="PTHR46417:SF1">
    <property type="entry name" value="TRNA (GUANINE-N(1)-)-METHYLTRANSFERASE"/>
    <property type="match status" value="1"/>
</dbReference>
<reference evidence="19 20" key="1">
    <citation type="submission" date="2020-08" db="EMBL/GenBank/DDBJ databases">
        <title>Genomic Encyclopedia of Type Strains, Phase IV (KMG-V): Genome sequencing to study the core and pangenomes of soil and plant-associated prokaryotes.</title>
        <authorList>
            <person name="Whitman W."/>
        </authorList>
    </citation>
    <scope>NUCLEOTIDE SEQUENCE [LARGE SCALE GENOMIC DNA]</scope>
    <source>
        <strain evidence="19 20">X5P2</strain>
    </source>
</reference>
<name>A0A9X0QH34_9BACT</name>
<proteinExistence type="inferred from homology"/>
<evidence type="ECO:0000259" key="18">
    <source>
        <dbReference type="Pfam" id="PF01746"/>
    </source>
</evidence>
<keyword evidence="10 15" id="KW-0949">S-adenosyl-L-methionine</keyword>
<evidence type="ECO:0000256" key="17">
    <source>
        <dbReference type="RuleBase" id="RU003464"/>
    </source>
</evidence>
<evidence type="ECO:0000256" key="12">
    <source>
        <dbReference type="ARBA" id="ARBA00029736"/>
    </source>
</evidence>
<dbReference type="NCBIfam" id="NF000648">
    <property type="entry name" value="PRK00026.1"/>
    <property type="match status" value="1"/>
</dbReference>
<feature type="binding site" evidence="15 16">
    <location>
        <position position="118"/>
    </location>
    <ligand>
        <name>S-adenosyl-L-methionine</name>
        <dbReference type="ChEBI" id="CHEBI:59789"/>
    </ligand>
</feature>
<gene>
    <name evidence="15" type="primary">trmD</name>
    <name evidence="19" type="ORF">HDF14_003766</name>
</gene>
<evidence type="ECO:0000256" key="5">
    <source>
        <dbReference type="ARBA" id="ARBA00012807"/>
    </source>
</evidence>
<dbReference type="Gene3D" id="1.10.1270.20">
    <property type="entry name" value="tRNA(m1g37)methyltransferase, domain 2"/>
    <property type="match status" value="1"/>
</dbReference>
<feature type="domain" description="tRNA methyltransferase TRMD/TRM10-type" evidence="18">
    <location>
        <begin position="1"/>
        <end position="251"/>
    </location>
</feature>
<evidence type="ECO:0000256" key="2">
    <source>
        <dbReference type="ARBA" id="ARBA00004496"/>
    </source>
</evidence>
<dbReference type="GO" id="GO:0002939">
    <property type="term" value="P:tRNA N1-guanine methylation"/>
    <property type="evidence" value="ECO:0007669"/>
    <property type="project" value="TreeGrafter"/>
</dbReference>
<evidence type="ECO:0000256" key="1">
    <source>
        <dbReference type="ARBA" id="ARBA00002634"/>
    </source>
</evidence>
<keyword evidence="11 15" id="KW-0819">tRNA processing</keyword>
<dbReference type="EMBL" id="JACHEB010000009">
    <property type="protein sequence ID" value="MBB5330133.1"/>
    <property type="molecule type" value="Genomic_DNA"/>
</dbReference>
<dbReference type="InterPro" id="IPR029026">
    <property type="entry name" value="tRNA_m1G_MTases_N"/>
</dbReference>
<evidence type="ECO:0000256" key="7">
    <source>
        <dbReference type="ARBA" id="ARBA00022490"/>
    </source>
</evidence>
<dbReference type="RefSeq" id="WP_183979286.1">
    <property type="nucleotide sequence ID" value="NZ_JACHEB010000009.1"/>
</dbReference>
<evidence type="ECO:0000256" key="3">
    <source>
        <dbReference type="ARBA" id="ARBA00007630"/>
    </source>
</evidence>
<protein>
    <recommendedName>
        <fullName evidence="6 15">tRNA (guanine-N(1)-)-methyltransferase</fullName>
        <ecNumber evidence="5 15">2.1.1.228</ecNumber>
    </recommendedName>
    <alternativeName>
        <fullName evidence="12 15">M1G-methyltransferase</fullName>
    </alternativeName>
    <alternativeName>
        <fullName evidence="13 15">tRNA [GM37] methyltransferase</fullName>
    </alternativeName>
</protein>
<comment type="subcellular location">
    <subcellularLocation>
        <location evidence="2 15 17">Cytoplasm</location>
    </subcellularLocation>
</comment>
<evidence type="ECO:0000256" key="4">
    <source>
        <dbReference type="ARBA" id="ARBA00011738"/>
    </source>
</evidence>
<dbReference type="InterPro" id="IPR016009">
    <property type="entry name" value="tRNA_MeTrfase_TRMD/TRM10"/>
</dbReference>
<dbReference type="CDD" id="cd18080">
    <property type="entry name" value="TrmD-like"/>
    <property type="match status" value="1"/>
</dbReference>
<dbReference type="GO" id="GO:0052906">
    <property type="term" value="F:tRNA (guanine(37)-N1)-methyltransferase activity"/>
    <property type="evidence" value="ECO:0007669"/>
    <property type="project" value="UniProtKB-UniRule"/>
</dbReference>
<dbReference type="SUPFAM" id="SSF75217">
    <property type="entry name" value="alpha/beta knot"/>
    <property type="match status" value="1"/>
</dbReference>
<evidence type="ECO:0000256" key="11">
    <source>
        <dbReference type="ARBA" id="ARBA00022694"/>
    </source>
</evidence>
<dbReference type="HAMAP" id="MF_00605">
    <property type="entry name" value="TrmD"/>
    <property type="match status" value="1"/>
</dbReference>
<keyword evidence="7 15" id="KW-0963">Cytoplasm</keyword>
<dbReference type="AlphaFoldDB" id="A0A9X0QH34"/>
<evidence type="ECO:0000256" key="14">
    <source>
        <dbReference type="ARBA" id="ARBA00047783"/>
    </source>
</evidence>
<dbReference type="Gene3D" id="3.40.1280.10">
    <property type="match status" value="1"/>
</dbReference>
<dbReference type="PIRSF" id="PIRSF000386">
    <property type="entry name" value="tRNA_mtase"/>
    <property type="match status" value="1"/>
</dbReference>
<dbReference type="InterPro" id="IPR029028">
    <property type="entry name" value="Alpha/beta_knot_MTases"/>
</dbReference>
<dbReference type="GO" id="GO:0005829">
    <property type="term" value="C:cytosol"/>
    <property type="evidence" value="ECO:0007669"/>
    <property type="project" value="TreeGrafter"/>
</dbReference>
<keyword evidence="9 15" id="KW-0808">Transferase</keyword>
<comment type="similarity">
    <text evidence="3 15 17">Belongs to the RNA methyltransferase TrmD family.</text>
</comment>
<feature type="binding site" evidence="15 16">
    <location>
        <begin position="138"/>
        <end position="143"/>
    </location>
    <ligand>
        <name>S-adenosyl-L-methionine</name>
        <dbReference type="ChEBI" id="CHEBI:59789"/>
    </ligand>
</feature>
<evidence type="ECO:0000313" key="19">
    <source>
        <dbReference type="EMBL" id="MBB5330133.1"/>
    </source>
</evidence>
<comment type="catalytic activity">
    <reaction evidence="14 15 17">
        <text>guanosine(37) in tRNA + S-adenosyl-L-methionine = N(1)-methylguanosine(37) in tRNA + S-adenosyl-L-homocysteine + H(+)</text>
        <dbReference type="Rhea" id="RHEA:36899"/>
        <dbReference type="Rhea" id="RHEA-COMP:10145"/>
        <dbReference type="Rhea" id="RHEA-COMP:10147"/>
        <dbReference type="ChEBI" id="CHEBI:15378"/>
        <dbReference type="ChEBI" id="CHEBI:57856"/>
        <dbReference type="ChEBI" id="CHEBI:59789"/>
        <dbReference type="ChEBI" id="CHEBI:73542"/>
        <dbReference type="ChEBI" id="CHEBI:74269"/>
        <dbReference type="EC" id="2.1.1.228"/>
    </reaction>
</comment>
<dbReference type="FunFam" id="1.10.1270.20:FF:000001">
    <property type="entry name" value="tRNA (guanine-N(1)-)-methyltransferase"/>
    <property type="match status" value="1"/>
</dbReference>
<evidence type="ECO:0000313" key="20">
    <source>
        <dbReference type="Proteomes" id="UP000535182"/>
    </source>
</evidence>
<evidence type="ECO:0000256" key="16">
    <source>
        <dbReference type="PIRSR" id="PIRSR000386-1"/>
    </source>
</evidence>
<dbReference type="NCBIfam" id="TIGR00088">
    <property type="entry name" value="trmD"/>
    <property type="match status" value="1"/>
</dbReference>
<sequence length="271" mass="30278">MRFDIITIFPDFFAGPFDYGILKRARTTGLVQTETHDLRSFTHDRHRTVDDRPFGGGEGMVLKAQPIYEAMQSLKISPKMDRDRSKETVILLSAQGQPFTQSLAHELSGTERVVILCGRYEGVDERVNELFCDREISIGDYVLSGGELAAAVIVDAVVRLLPGALGNPDSSRFESFGADEVVDSADSTDGPPRSTYGAGGLLDYPHYTRPAEFMGVSIPEALSGGNHEAIRRWRRRMALKKTLENRPDLLERIEITDEDREILAELRAYKE</sequence>
<organism evidence="19 20">
    <name type="scientific">Tunturiibacter gelidiferens</name>
    <dbReference type="NCBI Taxonomy" id="3069689"/>
    <lineage>
        <taxon>Bacteria</taxon>
        <taxon>Pseudomonadati</taxon>
        <taxon>Acidobacteriota</taxon>
        <taxon>Terriglobia</taxon>
        <taxon>Terriglobales</taxon>
        <taxon>Acidobacteriaceae</taxon>
        <taxon>Tunturiibacter</taxon>
    </lineage>
</organism>
<evidence type="ECO:0000256" key="15">
    <source>
        <dbReference type="HAMAP-Rule" id="MF_00605"/>
    </source>
</evidence>
<evidence type="ECO:0000256" key="10">
    <source>
        <dbReference type="ARBA" id="ARBA00022691"/>
    </source>
</evidence>
<dbReference type="PANTHER" id="PTHR46417">
    <property type="entry name" value="TRNA (GUANINE-N(1)-)-METHYLTRANSFERASE"/>
    <property type="match status" value="1"/>
</dbReference>
<dbReference type="Pfam" id="PF01746">
    <property type="entry name" value="tRNA_m1G_MT"/>
    <property type="match status" value="1"/>
</dbReference>
<comment type="function">
    <text evidence="1 15 17">Specifically methylates guanosine-37 in various tRNAs.</text>
</comment>
<dbReference type="Proteomes" id="UP000535182">
    <property type="component" value="Unassembled WGS sequence"/>
</dbReference>
<evidence type="ECO:0000256" key="6">
    <source>
        <dbReference type="ARBA" id="ARBA00014679"/>
    </source>
</evidence>